<dbReference type="AlphaFoldDB" id="A0A914PDY8"/>
<dbReference type="WBParaSite" id="PDA_v2.g16388.t1">
    <property type="protein sequence ID" value="PDA_v2.g16388.t1"/>
    <property type="gene ID" value="PDA_v2.g16388"/>
</dbReference>
<evidence type="ECO:0000256" key="1">
    <source>
        <dbReference type="SAM" id="Phobius"/>
    </source>
</evidence>
<feature type="transmembrane region" description="Helical" evidence="1">
    <location>
        <begin position="127"/>
        <end position="148"/>
    </location>
</feature>
<feature type="transmembrane region" description="Helical" evidence="1">
    <location>
        <begin position="197"/>
        <end position="216"/>
    </location>
</feature>
<proteinExistence type="predicted"/>
<reference evidence="3" key="1">
    <citation type="submission" date="2022-11" db="UniProtKB">
        <authorList>
            <consortium name="WormBaseParasite"/>
        </authorList>
    </citation>
    <scope>IDENTIFICATION</scope>
</reference>
<feature type="transmembrane region" description="Helical" evidence="1">
    <location>
        <begin position="75"/>
        <end position="97"/>
    </location>
</feature>
<sequence>MASTNNNNGVISSVVSTGPQMDVLCTNYTVFCPDFFNDTQNAVYVAYIIFRFILYSFILFLSYRIPKDFLKNFTLLIFVPLFFGEIARIGLEFVFYLKHFEVGVEGVSRMINAEIVFETMYNILSGFAYYAFLTESLVVYYGLFRAFLDPDGYEKCRVGTLFYGATILPLIIVLLMNLPWSGFLTDLEIYTKHSCKIALGIVMAFCYLFTVFRLSCRKQIRDTRIDDRSIIRRAKSRLIWFTIYMSFQNFINFPGFVESILYLMLYTINSLLKEVVLLKFFEDVSFLSSIADEFRGVGLTICTLLFVPVYREAIFFCRREPLILKSPILDLSDTRA</sequence>
<dbReference type="Proteomes" id="UP000887578">
    <property type="component" value="Unplaced"/>
</dbReference>
<accession>A0A914PDY8</accession>
<keyword evidence="2" id="KW-1185">Reference proteome</keyword>
<keyword evidence="1" id="KW-1133">Transmembrane helix</keyword>
<keyword evidence="1" id="KW-0472">Membrane</keyword>
<evidence type="ECO:0000313" key="3">
    <source>
        <dbReference type="WBParaSite" id="PDA_v2.g16388.t1"/>
    </source>
</evidence>
<name>A0A914PDY8_9BILA</name>
<keyword evidence="1" id="KW-0812">Transmembrane</keyword>
<feature type="transmembrane region" description="Helical" evidence="1">
    <location>
        <begin position="160"/>
        <end position="177"/>
    </location>
</feature>
<organism evidence="2 3">
    <name type="scientific">Panagrolaimus davidi</name>
    <dbReference type="NCBI Taxonomy" id="227884"/>
    <lineage>
        <taxon>Eukaryota</taxon>
        <taxon>Metazoa</taxon>
        <taxon>Ecdysozoa</taxon>
        <taxon>Nematoda</taxon>
        <taxon>Chromadorea</taxon>
        <taxon>Rhabditida</taxon>
        <taxon>Tylenchina</taxon>
        <taxon>Panagrolaimomorpha</taxon>
        <taxon>Panagrolaimoidea</taxon>
        <taxon>Panagrolaimidae</taxon>
        <taxon>Panagrolaimus</taxon>
    </lineage>
</organism>
<feature type="transmembrane region" description="Helical" evidence="1">
    <location>
        <begin position="44"/>
        <end position="63"/>
    </location>
</feature>
<protein>
    <submittedName>
        <fullName evidence="3">Uncharacterized protein</fullName>
    </submittedName>
</protein>
<evidence type="ECO:0000313" key="2">
    <source>
        <dbReference type="Proteomes" id="UP000887578"/>
    </source>
</evidence>
<feature type="transmembrane region" description="Helical" evidence="1">
    <location>
        <begin position="237"/>
        <end position="266"/>
    </location>
</feature>